<accession>A0A2P2NGQ7</accession>
<protein>
    <submittedName>
        <fullName evidence="1">Uncharacterized protein</fullName>
    </submittedName>
</protein>
<reference evidence="1" key="1">
    <citation type="submission" date="2018-02" db="EMBL/GenBank/DDBJ databases">
        <title>Rhizophora mucronata_Transcriptome.</title>
        <authorList>
            <person name="Meera S.P."/>
            <person name="Sreeshan A."/>
            <person name="Augustine A."/>
        </authorList>
    </citation>
    <scope>NUCLEOTIDE SEQUENCE</scope>
    <source>
        <tissue evidence="1">Leaf</tissue>
    </source>
</reference>
<proteinExistence type="predicted"/>
<organism evidence="1">
    <name type="scientific">Rhizophora mucronata</name>
    <name type="common">Asiatic mangrove</name>
    <dbReference type="NCBI Taxonomy" id="61149"/>
    <lineage>
        <taxon>Eukaryota</taxon>
        <taxon>Viridiplantae</taxon>
        <taxon>Streptophyta</taxon>
        <taxon>Embryophyta</taxon>
        <taxon>Tracheophyta</taxon>
        <taxon>Spermatophyta</taxon>
        <taxon>Magnoliopsida</taxon>
        <taxon>eudicotyledons</taxon>
        <taxon>Gunneridae</taxon>
        <taxon>Pentapetalae</taxon>
        <taxon>rosids</taxon>
        <taxon>fabids</taxon>
        <taxon>Malpighiales</taxon>
        <taxon>Rhizophoraceae</taxon>
        <taxon>Rhizophora</taxon>
    </lineage>
</organism>
<evidence type="ECO:0000313" key="1">
    <source>
        <dbReference type="EMBL" id="MBX41665.1"/>
    </source>
</evidence>
<dbReference type="EMBL" id="GGEC01061181">
    <property type="protein sequence ID" value="MBX41665.1"/>
    <property type="molecule type" value="Transcribed_RNA"/>
</dbReference>
<dbReference type="AlphaFoldDB" id="A0A2P2NGQ7"/>
<name>A0A2P2NGQ7_RHIMU</name>
<sequence>MLMTIKGQKKRNNQIKTGE</sequence>